<evidence type="ECO:0000256" key="1">
    <source>
        <dbReference type="ARBA" id="ARBA00004611"/>
    </source>
</evidence>
<dbReference type="Pfam" id="PF14580">
    <property type="entry name" value="LRR_9"/>
    <property type="match status" value="1"/>
</dbReference>
<feature type="region of interest" description="Disordered" evidence="11">
    <location>
        <begin position="302"/>
        <end position="372"/>
    </location>
</feature>
<dbReference type="InterPro" id="IPR001611">
    <property type="entry name" value="Leu-rich_rpt"/>
</dbReference>
<comment type="caution">
    <text evidence="12">The sequence shown here is derived from an EMBL/GenBank/DDBJ whole genome shotgun (WGS) entry which is preliminary data.</text>
</comment>
<dbReference type="AlphaFoldDB" id="A0A401PNZ8"/>
<evidence type="ECO:0000256" key="4">
    <source>
        <dbReference type="ARBA" id="ARBA00022737"/>
    </source>
</evidence>
<keyword evidence="6" id="KW-0175">Coiled coil</keyword>
<evidence type="ECO:0000256" key="8">
    <source>
        <dbReference type="ARBA" id="ARBA00023212"/>
    </source>
</evidence>
<dbReference type="InterPro" id="IPR050836">
    <property type="entry name" value="SDS22/Internalin_LRR"/>
</dbReference>
<dbReference type="PANTHER" id="PTHR46652:SF8">
    <property type="entry name" value="LEUCINE RICH REPEAT CONTAINING 23"/>
    <property type="match status" value="1"/>
</dbReference>
<proteinExistence type="predicted"/>
<keyword evidence="13" id="KW-1185">Reference proteome</keyword>
<dbReference type="SUPFAM" id="SSF52058">
    <property type="entry name" value="L domain-like"/>
    <property type="match status" value="1"/>
</dbReference>
<dbReference type="Proteomes" id="UP000288216">
    <property type="component" value="Unassembled WGS sequence"/>
</dbReference>
<accession>A0A401PNZ8</accession>
<dbReference type="EMBL" id="BFAA01017418">
    <property type="protein sequence ID" value="GCB74854.1"/>
    <property type="molecule type" value="Genomic_DNA"/>
</dbReference>
<evidence type="ECO:0000256" key="9">
    <source>
        <dbReference type="ARBA" id="ARBA00023273"/>
    </source>
</evidence>
<evidence type="ECO:0000256" key="5">
    <source>
        <dbReference type="ARBA" id="ARBA00022846"/>
    </source>
</evidence>
<keyword evidence="2" id="KW-0963">Cytoplasm</keyword>
<gene>
    <name evidence="12" type="ORF">scyTo_0020819</name>
</gene>
<keyword evidence="7" id="KW-0969">Cilium</keyword>
<dbReference type="SMART" id="SM00365">
    <property type="entry name" value="LRR_SD22"/>
    <property type="match status" value="6"/>
</dbReference>
<evidence type="ECO:0000256" key="11">
    <source>
        <dbReference type="SAM" id="MobiDB-lite"/>
    </source>
</evidence>
<dbReference type="OrthoDB" id="271226at2759"/>
<evidence type="ECO:0000256" key="2">
    <source>
        <dbReference type="ARBA" id="ARBA00022490"/>
    </source>
</evidence>
<evidence type="ECO:0000313" key="12">
    <source>
        <dbReference type="EMBL" id="GCB74854.1"/>
    </source>
</evidence>
<evidence type="ECO:0000256" key="7">
    <source>
        <dbReference type="ARBA" id="ARBA00023069"/>
    </source>
</evidence>
<evidence type="ECO:0000256" key="3">
    <source>
        <dbReference type="ARBA" id="ARBA00022614"/>
    </source>
</evidence>
<keyword evidence="8" id="KW-0206">Cytoskeleton</keyword>
<feature type="compositionally biased region" description="Basic and acidic residues" evidence="11">
    <location>
        <begin position="23"/>
        <end position="34"/>
    </location>
</feature>
<reference evidence="12 13" key="1">
    <citation type="journal article" date="2018" name="Nat. Ecol. Evol.">
        <title>Shark genomes provide insights into elasmobranch evolution and the origin of vertebrates.</title>
        <authorList>
            <person name="Hara Y"/>
            <person name="Yamaguchi K"/>
            <person name="Onimaru K"/>
            <person name="Kadota M"/>
            <person name="Koyanagi M"/>
            <person name="Keeley SD"/>
            <person name="Tatsumi K"/>
            <person name="Tanaka K"/>
            <person name="Motone F"/>
            <person name="Kageyama Y"/>
            <person name="Nozu R"/>
            <person name="Adachi N"/>
            <person name="Nishimura O"/>
            <person name="Nakagawa R"/>
            <person name="Tanegashima C"/>
            <person name="Kiyatake I"/>
            <person name="Matsumoto R"/>
            <person name="Murakumo K"/>
            <person name="Nishida K"/>
            <person name="Terakita A"/>
            <person name="Kuratani S"/>
            <person name="Sato K"/>
            <person name="Hyodo S Kuraku.S."/>
        </authorList>
    </citation>
    <scope>NUCLEOTIDE SEQUENCE [LARGE SCALE GENOMIC DNA]</scope>
</reference>
<name>A0A401PNZ8_SCYTO</name>
<keyword evidence="9" id="KW-0966">Cell projection</keyword>
<feature type="compositionally biased region" description="Basic and acidic residues" evidence="11">
    <location>
        <begin position="302"/>
        <end position="337"/>
    </location>
</feature>
<feature type="compositionally biased region" description="Basic and acidic residues" evidence="11">
    <location>
        <begin position="358"/>
        <end position="372"/>
    </location>
</feature>
<feature type="region of interest" description="Disordered" evidence="11">
    <location>
        <begin position="1"/>
        <end position="34"/>
    </location>
</feature>
<sequence length="400" mass="45432">MSESDPDTDNESRDDLGSLMERSGSEEGRPDQPEIHPLTIEILSECLSLLCKTGNGLAHAYVRVDLKDRGLTDINALRPFIHLRYLDVSMNFLRDLSSLTNLSHLLWLCADENYLTSAYIEDLPFLQVASMAKNRIRDTEGIGHPLLESLNLIENQIREVSGLDPNKLTRLHTLELRGNMLESTEGINLPNLQNLYLAGNSINRLEGLEVLTGLRTLHLRDNHLESLQGFSASMASLQYINFRGNLIVKIQEMKHLQCLPALRALIIAENPCTEEESYRLETLLLLRKLERLDKEGFSTDDRLEAEEIHKQREAEQKEKEANERDGESWGDGGEREIWGASGCAASGSQRESRRRRERQIQGEGRSEDYREMAGIEDTLRLWEGGIQGEGVSRTWTRPQQ</sequence>
<protein>
    <recommendedName>
        <fullName evidence="10">Leucine-rich repeat-containing protein 23</fullName>
    </recommendedName>
</protein>
<organism evidence="12 13">
    <name type="scientific">Scyliorhinus torazame</name>
    <name type="common">Cloudy catshark</name>
    <name type="synonym">Catulus torazame</name>
    <dbReference type="NCBI Taxonomy" id="75743"/>
    <lineage>
        <taxon>Eukaryota</taxon>
        <taxon>Metazoa</taxon>
        <taxon>Chordata</taxon>
        <taxon>Craniata</taxon>
        <taxon>Vertebrata</taxon>
        <taxon>Chondrichthyes</taxon>
        <taxon>Elasmobranchii</taxon>
        <taxon>Galeomorphii</taxon>
        <taxon>Galeoidea</taxon>
        <taxon>Carcharhiniformes</taxon>
        <taxon>Scyliorhinidae</taxon>
        <taxon>Scyliorhinus</taxon>
    </lineage>
</organism>
<dbReference type="InterPro" id="IPR032675">
    <property type="entry name" value="LRR_dom_sf"/>
</dbReference>
<evidence type="ECO:0000313" key="13">
    <source>
        <dbReference type="Proteomes" id="UP000288216"/>
    </source>
</evidence>
<dbReference type="STRING" id="75743.A0A401PNZ8"/>
<keyword evidence="4" id="KW-0677">Repeat</keyword>
<keyword evidence="3" id="KW-0433">Leucine-rich repeat</keyword>
<evidence type="ECO:0000256" key="6">
    <source>
        <dbReference type="ARBA" id="ARBA00023054"/>
    </source>
</evidence>
<keyword evidence="5" id="KW-0282">Flagellum</keyword>
<dbReference type="PROSITE" id="PS51450">
    <property type="entry name" value="LRR"/>
    <property type="match status" value="4"/>
</dbReference>
<dbReference type="Gene3D" id="3.80.10.10">
    <property type="entry name" value="Ribonuclease Inhibitor"/>
    <property type="match status" value="2"/>
</dbReference>
<dbReference type="PANTHER" id="PTHR46652">
    <property type="entry name" value="LEUCINE-RICH REPEAT AND IQ DOMAIN-CONTAINING PROTEIN 1-RELATED"/>
    <property type="match status" value="1"/>
</dbReference>
<comment type="subcellular location">
    <subcellularLocation>
        <location evidence="1">Cytoplasm</location>
        <location evidence="1">Cytoskeleton</location>
        <location evidence="1">Flagellum axoneme</location>
    </subcellularLocation>
</comment>
<dbReference type="FunFam" id="3.80.10.10:FF:001051">
    <property type="entry name" value="Leucine-rich repeat-containing 23"/>
    <property type="match status" value="1"/>
</dbReference>
<dbReference type="OMA" id="LHWINGR"/>
<evidence type="ECO:0000256" key="10">
    <source>
        <dbReference type="ARBA" id="ARBA00071477"/>
    </source>
</evidence>